<reference evidence="1 2" key="1">
    <citation type="journal article" date="2018" name="Front. Plant Sci.">
        <title>Red Clover (Trifolium pratense) and Zigzag Clover (T. medium) - A Picture of Genomic Similarities and Differences.</title>
        <authorList>
            <person name="Dluhosova J."/>
            <person name="Istvanek J."/>
            <person name="Nedelnik J."/>
            <person name="Repkova J."/>
        </authorList>
    </citation>
    <scope>NUCLEOTIDE SEQUENCE [LARGE SCALE GENOMIC DNA]</scope>
    <source>
        <strain evidence="2">cv. 10/8</strain>
        <tissue evidence="1">Leaf</tissue>
    </source>
</reference>
<dbReference type="AlphaFoldDB" id="A0A392N709"/>
<keyword evidence="1" id="KW-0413">Isomerase</keyword>
<sequence length="67" mass="7744">KQDYKMAIKKYRKALRYLDMCWEKDGVDQEKSTALRKTKSQIFTNSSLVFAYSCPTPVFSSGQPPCE</sequence>
<dbReference type="EMBL" id="LXQA010028520">
    <property type="protein sequence ID" value="MCH94935.1"/>
    <property type="molecule type" value="Genomic_DNA"/>
</dbReference>
<proteinExistence type="predicted"/>
<comment type="caution">
    <text evidence="1">The sequence shown here is derived from an EMBL/GenBank/DDBJ whole genome shotgun (WGS) entry which is preliminary data.</text>
</comment>
<evidence type="ECO:0000313" key="2">
    <source>
        <dbReference type="Proteomes" id="UP000265520"/>
    </source>
</evidence>
<dbReference type="GO" id="GO:0016853">
    <property type="term" value="F:isomerase activity"/>
    <property type="evidence" value="ECO:0007669"/>
    <property type="project" value="UniProtKB-KW"/>
</dbReference>
<organism evidence="1 2">
    <name type="scientific">Trifolium medium</name>
    <dbReference type="NCBI Taxonomy" id="97028"/>
    <lineage>
        <taxon>Eukaryota</taxon>
        <taxon>Viridiplantae</taxon>
        <taxon>Streptophyta</taxon>
        <taxon>Embryophyta</taxon>
        <taxon>Tracheophyta</taxon>
        <taxon>Spermatophyta</taxon>
        <taxon>Magnoliopsida</taxon>
        <taxon>eudicotyledons</taxon>
        <taxon>Gunneridae</taxon>
        <taxon>Pentapetalae</taxon>
        <taxon>rosids</taxon>
        <taxon>fabids</taxon>
        <taxon>Fabales</taxon>
        <taxon>Fabaceae</taxon>
        <taxon>Papilionoideae</taxon>
        <taxon>50 kb inversion clade</taxon>
        <taxon>NPAAA clade</taxon>
        <taxon>Hologalegina</taxon>
        <taxon>IRL clade</taxon>
        <taxon>Trifolieae</taxon>
        <taxon>Trifolium</taxon>
    </lineage>
</organism>
<dbReference type="Gene3D" id="1.10.150.160">
    <property type="match status" value="1"/>
</dbReference>
<name>A0A392N709_9FABA</name>
<feature type="non-terminal residue" evidence="1">
    <location>
        <position position="1"/>
    </location>
</feature>
<evidence type="ECO:0000313" key="1">
    <source>
        <dbReference type="EMBL" id="MCH94935.1"/>
    </source>
</evidence>
<accession>A0A392N709</accession>
<gene>
    <name evidence="1" type="ORF">A2U01_0015906</name>
</gene>
<protein>
    <submittedName>
        <fullName evidence="1">Peptidyl-prolyl cis-trans isomerase CYP40-like</fullName>
    </submittedName>
</protein>
<keyword evidence="2" id="KW-1185">Reference proteome</keyword>
<dbReference type="Proteomes" id="UP000265520">
    <property type="component" value="Unassembled WGS sequence"/>
</dbReference>